<evidence type="ECO:0000313" key="3">
    <source>
        <dbReference type="EMBL" id="OQR92202.1"/>
    </source>
</evidence>
<dbReference type="STRING" id="74557.A0A1V9Z2U6"/>
<dbReference type="InterPro" id="IPR017930">
    <property type="entry name" value="Myb_dom"/>
</dbReference>
<dbReference type="GO" id="GO:0005634">
    <property type="term" value="C:nucleus"/>
    <property type="evidence" value="ECO:0007669"/>
    <property type="project" value="TreeGrafter"/>
</dbReference>
<dbReference type="PANTHER" id="PTHR45614:SF232">
    <property type="entry name" value="TRANSCRIPTION FACTOR MYB3R-2"/>
    <property type="match status" value="1"/>
</dbReference>
<dbReference type="Gene3D" id="1.10.10.60">
    <property type="entry name" value="Homeodomain-like"/>
    <property type="match status" value="1"/>
</dbReference>
<dbReference type="AlphaFoldDB" id="A0A1V9Z2U6"/>
<name>A0A1V9Z2U6_9STRA</name>
<evidence type="ECO:0000313" key="4">
    <source>
        <dbReference type="Proteomes" id="UP000243217"/>
    </source>
</evidence>
<dbReference type="GO" id="GO:0000978">
    <property type="term" value="F:RNA polymerase II cis-regulatory region sequence-specific DNA binding"/>
    <property type="evidence" value="ECO:0007669"/>
    <property type="project" value="TreeGrafter"/>
</dbReference>
<dbReference type="GO" id="GO:0000981">
    <property type="term" value="F:DNA-binding transcription factor activity, RNA polymerase II-specific"/>
    <property type="evidence" value="ECO:0007669"/>
    <property type="project" value="TreeGrafter"/>
</dbReference>
<dbReference type="PROSITE" id="PS50090">
    <property type="entry name" value="MYB_LIKE"/>
    <property type="match status" value="1"/>
</dbReference>
<dbReference type="InterPro" id="IPR009057">
    <property type="entry name" value="Homeodomain-like_sf"/>
</dbReference>
<gene>
    <name evidence="3" type="ORF">THRCLA_22399</name>
</gene>
<dbReference type="PROSITE" id="PS51294">
    <property type="entry name" value="HTH_MYB"/>
    <property type="match status" value="1"/>
</dbReference>
<feature type="domain" description="HTH myb-type" evidence="2">
    <location>
        <begin position="54"/>
        <end position="110"/>
    </location>
</feature>
<feature type="domain" description="Myb-like" evidence="1">
    <location>
        <begin position="54"/>
        <end position="106"/>
    </location>
</feature>
<dbReference type="OrthoDB" id="2143914at2759"/>
<protein>
    <submittedName>
        <fullName evidence="3">Uncharacterized protein</fullName>
    </submittedName>
</protein>
<accession>A0A1V9Z2U6</accession>
<sequence length="122" mass="14228">MVALEYIDKNICAMRNQWTELEDIVADTIDIGYLLRQAIELHEFDSRIDWEVLKSGLKKGPWSEEEDELLINLVVGQSSGTEIDWKPVASQINGRRQVRNRWEGHLNPSINKEFVQNVSRKY</sequence>
<dbReference type="EMBL" id="JNBS01002348">
    <property type="protein sequence ID" value="OQR92202.1"/>
    <property type="molecule type" value="Genomic_DNA"/>
</dbReference>
<dbReference type="CDD" id="cd00167">
    <property type="entry name" value="SANT"/>
    <property type="match status" value="1"/>
</dbReference>
<organism evidence="3 4">
    <name type="scientific">Thraustotheca clavata</name>
    <dbReference type="NCBI Taxonomy" id="74557"/>
    <lineage>
        <taxon>Eukaryota</taxon>
        <taxon>Sar</taxon>
        <taxon>Stramenopiles</taxon>
        <taxon>Oomycota</taxon>
        <taxon>Saprolegniomycetes</taxon>
        <taxon>Saprolegniales</taxon>
        <taxon>Achlyaceae</taxon>
        <taxon>Thraustotheca</taxon>
    </lineage>
</organism>
<evidence type="ECO:0000259" key="1">
    <source>
        <dbReference type="PROSITE" id="PS50090"/>
    </source>
</evidence>
<comment type="caution">
    <text evidence="3">The sequence shown here is derived from an EMBL/GenBank/DDBJ whole genome shotgun (WGS) entry which is preliminary data.</text>
</comment>
<dbReference type="InterPro" id="IPR001005">
    <property type="entry name" value="SANT/Myb"/>
</dbReference>
<dbReference type="InterPro" id="IPR050560">
    <property type="entry name" value="MYB_TF"/>
</dbReference>
<dbReference type="SUPFAM" id="SSF46689">
    <property type="entry name" value="Homeodomain-like"/>
    <property type="match status" value="1"/>
</dbReference>
<dbReference type="PANTHER" id="PTHR45614">
    <property type="entry name" value="MYB PROTEIN-RELATED"/>
    <property type="match status" value="1"/>
</dbReference>
<dbReference type="Proteomes" id="UP000243217">
    <property type="component" value="Unassembled WGS sequence"/>
</dbReference>
<reference evidence="3 4" key="1">
    <citation type="journal article" date="2014" name="Genome Biol. Evol.">
        <title>The secreted proteins of Achlya hypogyna and Thraustotheca clavata identify the ancestral oomycete secretome and reveal gene acquisitions by horizontal gene transfer.</title>
        <authorList>
            <person name="Misner I."/>
            <person name="Blouin N."/>
            <person name="Leonard G."/>
            <person name="Richards T.A."/>
            <person name="Lane C.E."/>
        </authorList>
    </citation>
    <scope>NUCLEOTIDE SEQUENCE [LARGE SCALE GENOMIC DNA]</scope>
    <source>
        <strain evidence="3 4">ATCC 34112</strain>
    </source>
</reference>
<proteinExistence type="predicted"/>
<dbReference type="Pfam" id="PF13921">
    <property type="entry name" value="Myb_DNA-bind_6"/>
    <property type="match status" value="1"/>
</dbReference>
<evidence type="ECO:0000259" key="2">
    <source>
        <dbReference type="PROSITE" id="PS51294"/>
    </source>
</evidence>
<dbReference type="SMART" id="SM00717">
    <property type="entry name" value="SANT"/>
    <property type="match status" value="1"/>
</dbReference>
<keyword evidence="4" id="KW-1185">Reference proteome</keyword>